<dbReference type="InterPro" id="IPR015425">
    <property type="entry name" value="FH2_Formin"/>
</dbReference>
<feature type="domain" description="FH2" evidence="4">
    <location>
        <begin position="661"/>
        <end position="1065"/>
    </location>
</feature>
<evidence type="ECO:0000313" key="5">
    <source>
        <dbReference type="EMBL" id="KAK2945433.1"/>
    </source>
</evidence>
<dbReference type="InterPro" id="IPR011989">
    <property type="entry name" value="ARM-like"/>
</dbReference>
<feature type="region of interest" description="Disordered" evidence="2">
    <location>
        <begin position="1043"/>
        <end position="1117"/>
    </location>
</feature>
<evidence type="ECO:0000256" key="1">
    <source>
        <dbReference type="SAM" id="Coils"/>
    </source>
</evidence>
<dbReference type="PANTHER" id="PTHR45725">
    <property type="entry name" value="FORMIN HOMOLOGY 2 FAMILY MEMBER"/>
    <property type="match status" value="1"/>
</dbReference>
<feature type="region of interest" description="Disordered" evidence="2">
    <location>
        <begin position="539"/>
        <end position="668"/>
    </location>
</feature>
<dbReference type="InterPro" id="IPR042201">
    <property type="entry name" value="FH2_Formin_sf"/>
</dbReference>
<dbReference type="InterPro" id="IPR010472">
    <property type="entry name" value="FH3_dom"/>
</dbReference>
<dbReference type="Pfam" id="PF02181">
    <property type="entry name" value="FH2"/>
    <property type="match status" value="1"/>
</dbReference>
<dbReference type="Gene3D" id="1.25.10.10">
    <property type="entry name" value="Leucine-rich Repeat Variant"/>
    <property type="match status" value="1"/>
</dbReference>
<dbReference type="Proteomes" id="UP001281761">
    <property type="component" value="Unassembled WGS sequence"/>
</dbReference>
<dbReference type="Pfam" id="PF06367">
    <property type="entry name" value="Drf_FH3"/>
    <property type="match status" value="1"/>
</dbReference>
<feature type="compositionally biased region" description="Pro residues" evidence="2">
    <location>
        <begin position="547"/>
        <end position="655"/>
    </location>
</feature>
<comment type="caution">
    <text evidence="5">The sequence shown here is derived from an EMBL/GenBank/DDBJ whole genome shotgun (WGS) entry which is preliminary data.</text>
</comment>
<feature type="compositionally biased region" description="Basic and acidic residues" evidence="2">
    <location>
        <begin position="1043"/>
        <end position="1067"/>
    </location>
</feature>
<dbReference type="PROSITE" id="PS51232">
    <property type="entry name" value="GBD_FH3"/>
    <property type="match status" value="1"/>
</dbReference>
<evidence type="ECO:0000313" key="6">
    <source>
        <dbReference type="Proteomes" id="UP001281761"/>
    </source>
</evidence>
<evidence type="ECO:0000259" key="3">
    <source>
        <dbReference type="PROSITE" id="PS51232"/>
    </source>
</evidence>
<feature type="coiled-coil region" evidence="1">
    <location>
        <begin position="63"/>
        <end position="90"/>
    </location>
</feature>
<dbReference type="SUPFAM" id="SSF48371">
    <property type="entry name" value="ARM repeat"/>
    <property type="match status" value="1"/>
</dbReference>
<gene>
    <name evidence="5" type="ORF">BLNAU_19650</name>
</gene>
<dbReference type="PROSITE" id="PS51444">
    <property type="entry name" value="FH2"/>
    <property type="match status" value="1"/>
</dbReference>
<keyword evidence="1" id="KW-0175">Coiled coil</keyword>
<sequence>MGCGSSTQAVEPQKGVELTRDKDYIPDDKLDEEFSKVLNLLLFPPDKQEQMKKTMKPDQKRTLISQNRTKVRAEDQLEELLKDARTTQSEEILRKLRVELTRGDEIYLRTFFDLNGLRDLLDVIHDKLRRPKNAVDDRKVMEECVMCFKALMNNPMGLREIAGYPGTFRELVMILKKPNEDEALPIYFETGALLLQLFSCMCILPEEAVAGGPKFIDEAITYFHNQTKEEYRFQTLVEYLNPSYKPSDSNPNLKVPEKMKTGIVTLMNSILVGLEHNYQRIHMRKEFNNGNVDRSLELELQNPISGAYLTQIKVYQDERDLDNSELQSSMPTIGFGGEVQFSYDPSDTFQQLQNHIHGLDVKSINVTMEQEQNASLHLNNILRILCSVPVKSAIWRLADERVGKLVNQSKTPEGEGELKEMESKIEQEEKLKALENEVKEARRETQQMNVVFGDVQQKLGIQKGGSVTQAVTDLKTRMEQLQAEDNQKTTQLQQKEKELAEMRTKLQQIEKEAFERGQANAKTVVVEKIVEKTIEVPSAAAASSGVVPPPPPMDGGSVPPPPPMDGGNVPPPPPMDGGNVPPPPPMDGGSVPPPPPMGGGGVPPPPPMDGGGVPPPPPMGGGIPPPPGMGGVPPPPGMGGVPPPPGGGGVPPPPMMMGMPKKQPRKPSKPLKVFHWKKIPDREIQGTIWKKLNDDNAKVNTEEIETLFDKKDTRKPAPAAGAASQAAIPKVQQIQLLDSKRTGNMGIMLAQFGGAQPEEIAEKIKVWDPVFLTPNRLKTLVQYIPTAEERDTLSSFDGDMSKQSKPERFFHAIMDIPRYEERLQALVFQQRANDILEYLKPSYESVVYASKEVQNSPTFNSLLETILFIGNYINGTSAAGCAWGFKLEVLEKIADFKATSDPKITLFTYLVKKMREKGDVEKLKKEWEHVKEASKQNLPTLNQDAKELEDGLRKITKEIEESKSDGEGLTEEQKKCADAFNSIVTVFYDSLSVQIKSITELKDDVEKRLEDAIKFFQEDPKAIGAEEFFGIFARFMDKVDKTAAEQQQKEDKEEKDRIRKEKEDARKAAKLGNTPQKDVKPAEDDLPPPPPPPDEEEEVKKMPKLIGGNRPPSASINLQKDIINQLQSQLASGATLRRIRKPQS</sequence>
<dbReference type="EMBL" id="JARBJD010000261">
    <property type="protein sequence ID" value="KAK2945433.1"/>
    <property type="molecule type" value="Genomic_DNA"/>
</dbReference>
<feature type="coiled-coil region" evidence="1">
    <location>
        <begin position="418"/>
        <end position="451"/>
    </location>
</feature>
<dbReference type="SMART" id="SM00498">
    <property type="entry name" value="FH2"/>
    <property type="match status" value="1"/>
</dbReference>
<feature type="coiled-coil region" evidence="1">
    <location>
        <begin position="478"/>
        <end position="512"/>
    </location>
</feature>
<dbReference type="InterPro" id="IPR051425">
    <property type="entry name" value="Formin_Homology"/>
</dbReference>
<reference evidence="5 6" key="1">
    <citation type="journal article" date="2022" name="bioRxiv">
        <title>Genomics of Preaxostyla Flagellates Illuminates Evolutionary Transitions and the Path Towards Mitochondrial Loss.</title>
        <authorList>
            <person name="Novak L.V.F."/>
            <person name="Treitli S.C."/>
            <person name="Pyrih J."/>
            <person name="Halakuc P."/>
            <person name="Pipaliya S.V."/>
            <person name="Vacek V."/>
            <person name="Brzon O."/>
            <person name="Soukal P."/>
            <person name="Eme L."/>
            <person name="Dacks J.B."/>
            <person name="Karnkowska A."/>
            <person name="Elias M."/>
            <person name="Hampl V."/>
        </authorList>
    </citation>
    <scope>NUCLEOTIDE SEQUENCE [LARGE SCALE GENOMIC DNA]</scope>
    <source>
        <strain evidence="5">NAU3</strain>
        <tissue evidence="5">Gut</tissue>
    </source>
</reference>
<evidence type="ECO:0000256" key="2">
    <source>
        <dbReference type="SAM" id="MobiDB-lite"/>
    </source>
</evidence>
<dbReference type="Pfam" id="PF06371">
    <property type="entry name" value="Drf_GBD"/>
    <property type="match status" value="1"/>
</dbReference>
<dbReference type="InterPro" id="IPR010473">
    <property type="entry name" value="GTPase-bd"/>
</dbReference>
<dbReference type="InterPro" id="IPR014768">
    <property type="entry name" value="GBD/FH3_dom"/>
</dbReference>
<dbReference type="PANTHER" id="PTHR45725:SF1">
    <property type="entry name" value="DISHEVELLED ASSOCIATED ACTIVATOR OF MORPHOGENESIS, ISOFORM D"/>
    <property type="match status" value="1"/>
</dbReference>
<feature type="domain" description="GBD/FH3" evidence="3">
    <location>
        <begin position="22"/>
        <end position="413"/>
    </location>
</feature>
<evidence type="ECO:0000259" key="4">
    <source>
        <dbReference type="PROSITE" id="PS51444"/>
    </source>
</evidence>
<dbReference type="SMART" id="SM01140">
    <property type="entry name" value="Drf_GBD"/>
    <property type="match status" value="1"/>
</dbReference>
<protein>
    <submittedName>
        <fullName evidence="5">Disheveled-associated activator of morphogenesis 1</fullName>
    </submittedName>
</protein>
<organism evidence="5 6">
    <name type="scientific">Blattamonas nauphoetae</name>
    <dbReference type="NCBI Taxonomy" id="2049346"/>
    <lineage>
        <taxon>Eukaryota</taxon>
        <taxon>Metamonada</taxon>
        <taxon>Preaxostyla</taxon>
        <taxon>Oxymonadida</taxon>
        <taxon>Blattamonas</taxon>
    </lineage>
</organism>
<dbReference type="InterPro" id="IPR016024">
    <property type="entry name" value="ARM-type_fold"/>
</dbReference>
<name>A0ABQ9X1I3_9EUKA</name>
<dbReference type="Gene3D" id="1.20.58.2220">
    <property type="entry name" value="Formin, FH2 domain"/>
    <property type="match status" value="1"/>
</dbReference>
<accession>A0ABQ9X1I3</accession>
<dbReference type="SMART" id="SM01139">
    <property type="entry name" value="Drf_FH3"/>
    <property type="match status" value="1"/>
</dbReference>
<proteinExistence type="predicted"/>
<keyword evidence="6" id="KW-1185">Reference proteome</keyword>
<feature type="coiled-coil region" evidence="1">
    <location>
        <begin position="938"/>
        <end position="972"/>
    </location>
</feature>
<dbReference type="SUPFAM" id="SSF101447">
    <property type="entry name" value="Formin homology 2 domain (FH2 domain)"/>
    <property type="match status" value="1"/>
</dbReference>